<dbReference type="GO" id="GO:0008289">
    <property type="term" value="F:lipid binding"/>
    <property type="evidence" value="ECO:0007669"/>
    <property type="project" value="UniProtKB-KW"/>
</dbReference>
<evidence type="ECO:0000259" key="10">
    <source>
        <dbReference type="PROSITE" id="PS51211"/>
    </source>
</evidence>
<feature type="chain" id="PRO_5014568215" evidence="9">
    <location>
        <begin position="18"/>
        <end position="4257"/>
    </location>
</feature>
<dbReference type="InterPro" id="IPR015816">
    <property type="entry name" value="Vitellinogen_b-sht_N"/>
</dbReference>
<dbReference type="EMBL" id="ABJB010441703">
    <property type="status" value="NOT_ANNOTATED_CDS"/>
    <property type="molecule type" value="Genomic_DNA"/>
</dbReference>
<keyword evidence="4" id="KW-0445">Lipid transport</keyword>
<dbReference type="Gene3D" id="2.20.50.20">
    <property type="entry name" value="Lipovitellin. Chain A, domain 3"/>
    <property type="match status" value="2"/>
</dbReference>
<dbReference type="VEuPathDB" id="VectorBase:ISCI009032"/>
<dbReference type="PANTHER" id="PTHR23345:SF15">
    <property type="entry name" value="VITELLOGENIN 1-RELATED"/>
    <property type="match status" value="1"/>
</dbReference>
<reference evidence="13" key="2">
    <citation type="submission" date="2020-05" db="UniProtKB">
        <authorList>
            <consortium name="EnsemblMetazoa"/>
        </authorList>
    </citation>
    <scope>IDENTIFICATION</scope>
    <source>
        <strain evidence="13">wikel</strain>
    </source>
</reference>
<dbReference type="InterPro" id="IPR011030">
    <property type="entry name" value="Lipovitellin_superhlx_dom"/>
</dbReference>
<dbReference type="SMART" id="SM00638">
    <property type="entry name" value="LPD_N"/>
    <property type="match status" value="1"/>
</dbReference>
<feature type="domain" description="VWFD" evidence="11">
    <location>
        <begin position="3679"/>
        <end position="3848"/>
    </location>
</feature>
<name>B7Q381_IXOSC</name>
<dbReference type="Pfam" id="PF09172">
    <property type="entry name" value="Vit_open_b-sht"/>
    <property type="match status" value="2"/>
</dbReference>
<dbReference type="InterPro" id="IPR001846">
    <property type="entry name" value="VWF_type-D"/>
</dbReference>
<keyword evidence="5" id="KW-0446">Lipid-binding</keyword>
<keyword evidence="15" id="KW-1267">Proteomics identification</keyword>
<dbReference type="EMBL" id="ABJB010492847">
    <property type="status" value="NOT_ANNOTATED_CDS"/>
    <property type="molecule type" value="Genomic_DNA"/>
</dbReference>
<keyword evidence="6" id="KW-1015">Disulfide bond</keyword>
<dbReference type="Pfam" id="PF01347">
    <property type="entry name" value="Vitellogenin_N"/>
    <property type="match status" value="1"/>
</dbReference>
<dbReference type="STRING" id="6945.B7Q381"/>
<dbReference type="EMBL" id="ABJB011136505">
    <property type="status" value="NOT_ANNOTATED_CDS"/>
    <property type="molecule type" value="Genomic_DNA"/>
</dbReference>
<dbReference type="FunCoup" id="B7Q381">
    <property type="interactions" value="3"/>
</dbReference>
<evidence type="ECO:0000256" key="7">
    <source>
        <dbReference type="ARBA" id="ARBA00023180"/>
    </source>
</evidence>
<dbReference type="OrthoDB" id="6478903at2759"/>
<organism>
    <name type="scientific">Ixodes scapularis</name>
    <name type="common">Black-legged tick</name>
    <name type="synonym">Deer tick</name>
    <dbReference type="NCBI Taxonomy" id="6945"/>
    <lineage>
        <taxon>Eukaryota</taxon>
        <taxon>Metazoa</taxon>
        <taxon>Ecdysozoa</taxon>
        <taxon>Arthropoda</taxon>
        <taxon>Chelicerata</taxon>
        <taxon>Arachnida</taxon>
        <taxon>Acari</taxon>
        <taxon>Parasitiformes</taxon>
        <taxon>Ixodida</taxon>
        <taxon>Ixodoidea</taxon>
        <taxon>Ixodidae</taxon>
        <taxon>Ixodinae</taxon>
        <taxon>Ixodes</taxon>
    </lineage>
</organism>
<keyword evidence="1" id="KW-0813">Transport</keyword>
<dbReference type="PaxDb" id="6945-B7Q381"/>
<dbReference type="InterPro" id="IPR050733">
    <property type="entry name" value="Vitellogenin/Apolipophorin"/>
</dbReference>
<evidence type="ECO:0000256" key="5">
    <source>
        <dbReference type="ARBA" id="ARBA00023121"/>
    </source>
</evidence>
<dbReference type="FunFam" id="2.20.50.20:FF:000007">
    <property type="entry name" value="von Willebrand factor type D domaincontaining protein"/>
    <property type="match status" value="1"/>
</dbReference>
<dbReference type="FunFam" id="1.25.10.20:FF:000005">
    <property type="entry name" value="Apolipoprotein lipid transfer particle"/>
    <property type="match status" value="1"/>
</dbReference>
<dbReference type="PROSITE" id="PS51211">
    <property type="entry name" value="VITELLOGENIN"/>
    <property type="match status" value="1"/>
</dbReference>
<dbReference type="EnsemblMetazoa" id="ISCW009032-RA">
    <property type="protein sequence ID" value="ISCW009032-PA"/>
    <property type="gene ID" value="ISCW009032"/>
</dbReference>
<dbReference type="VEuPathDB" id="VectorBase:ISCW009032"/>
<keyword evidence="14" id="KW-1185">Reference proteome</keyword>
<dbReference type="EMBL" id="DS847994">
    <property type="protein sequence ID" value="EEC13303.1"/>
    <property type="molecule type" value="Genomic_DNA"/>
</dbReference>
<keyword evidence="7" id="KW-0325">Glycoprotein</keyword>
<dbReference type="Gene3D" id="2.30.230.10">
    <property type="entry name" value="Lipovitellin, beta-sheet shell regions, chain A"/>
    <property type="match status" value="1"/>
</dbReference>
<evidence type="ECO:0000256" key="6">
    <source>
        <dbReference type="ARBA" id="ARBA00023157"/>
    </source>
</evidence>
<dbReference type="Gene3D" id="2.20.80.10">
    <property type="entry name" value="Lipovitellin-phosvitin complex, chain A, domain 4"/>
    <property type="match status" value="1"/>
</dbReference>
<dbReference type="SMART" id="SM01169">
    <property type="entry name" value="DUF1943"/>
    <property type="match status" value="1"/>
</dbReference>
<comment type="caution">
    <text evidence="8">Lacks conserved residue(s) required for the propagation of feature annotation.</text>
</comment>
<dbReference type="EMBL" id="ABJB010689580">
    <property type="status" value="NOT_ANNOTATED_CDS"/>
    <property type="molecule type" value="Genomic_DNA"/>
</dbReference>
<dbReference type="Gene3D" id="1.25.10.20">
    <property type="entry name" value="Vitellinogen, superhelical"/>
    <property type="match status" value="1"/>
</dbReference>
<dbReference type="PANTHER" id="PTHR23345">
    <property type="entry name" value="VITELLOGENIN-RELATED"/>
    <property type="match status" value="1"/>
</dbReference>
<feature type="domain" description="Vitellogenin" evidence="10">
    <location>
        <begin position="1"/>
        <end position="606"/>
    </location>
</feature>
<dbReference type="SUPFAM" id="SSF56968">
    <property type="entry name" value="Lipovitellin-phosvitin complex, beta-sheet shell regions"/>
    <property type="match status" value="3"/>
</dbReference>
<evidence type="ECO:0000313" key="12">
    <source>
        <dbReference type="EMBL" id="EEC13303.1"/>
    </source>
</evidence>
<dbReference type="EMBL" id="ABJB011018500">
    <property type="status" value="NOT_ANNOTATED_CDS"/>
    <property type="molecule type" value="Genomic_DNA"/>
</dbReference>
<evidence type="ECO:0000256" key="4">
    <source>
        <dbReference type="ARBA" id="ARBA00023055"/>
    </source>
</evidence>
<evidence type="ECO:0007829" key="15">
    <source>
        <dbReference type="PeptideAtlas" id="B7Q381"/>
    </source>
</evidence>
<dbReference type="Pfam" id="PF00094">
    <property type="entry name" value="VWD"/>
    <property type="match status" value="1"/>
</dbReference>
<dbReference type="Proteomes" id="UP000001555">
    <property type="component" value="Unassembled WGS sequence"/>
</dbReference>
<dbReference type="Pfam" id="PF08742">
    <property type="entry name" value="C8"/>
    <property type="match status" value="1"/>
</dbReference>
<keyword evidence="2 9" id="KW-0732">Signal</keyword>
<proteinExistence type="evidence at protein level"/>
<evidence type="ECO:0000256" key="9">
    <source>
        <dbReference type="SAM" id="SignalP"/>
    </source>
</evidence>
<evidence type="ECO:0000256" key="2">
    <source>
        <dbReference type="ARBA" id="ARBA00022729"/>
    </source>
</evidence>
<dbReference type="GO" id="GO:0005319">
    <property type="term" value="F:lipid transporter activity"/>
    <property type="evidence" value="ECO:0000318"/>
    <property type="project" value="GO_Central"/>
</dbReference>
<evidence type="ECO:0000256" key="3">
    <source>
        <dbReference type="ARBA" id="ARBA00022761"/>
    </source>
</evidence>
<dbReference type="InterPro" id="IPR015255">
    <property type="entry name" value="Vitellinogen_open_b-sht"/>
</dbReference>
<dbReference type="InterPro" id="IPR001747">
    <property type="entry name" value="Vitellogenin_N"/>
</dbReference>
<dbReference type="InterPro" id="IPR014853">
    <property type="entry name" value="VWF/SSPO/ZAN-like_Cys-rich_dom"/>
</dbReference>
<evidence type="ECO:0000256" key="8">
    <source>
        <dbReference type="PROSITE-ProRule" id="PRU00557"/>
    </source>
</evidence>
<accession>B7Q381</accession>
<evidence type="ECO:0000313" key="14">
    <source>
        <dbReference type="Proteomes" id="UP000001555"/>
    </source>
</evidence>
<evidence type="ECO:0000313" key="13">
    <source>
        <dbReference type="EnsemblMetazoa" id="ISCW009032-PA"/>
    </source>
</evidence>
<dbReference type="EMBL" id="ABJB010147591">
    <property type="status" value="NOT_ANNOTATED_CDS"/>
    <property type="molecule type" value="Genomic_DNA"/>
</dbReference>
<dbReference type="PROSITE" id="PS51233">
    <property type="entry name" value="VWFD"/>
    <property type="match status" value="1"/>
</dbReference>
<dbReference type="SMART" id="SM00832">
    <property type="entry name" value="C8"/>
    <property type="match status" value="1"/>
</dbReference>
<reference evidence="12 14" key="1">
    <citation type="submission" date="2008-03" db="EMBL/GenBank/DDBJ databases">
        <title>Annotation of Ixodes scapularis.</title>
        <authorList>
            <consortium name="Ixodes scapularis Genome Project Consortium"/>
            <person name="Caler E."/>
            <person name="Hannick L.I."/>
            <person name="Bidwell S."/>
            <person name="Joardar V."/>
            <person name="Thiagarajan M."/>
            <person name="Amedeo P."/>
            <person name="Galinsky K.J."/>
            <person name="Schobel S."/>
            <person name="Inman J."/>
            <person name="Hostetler J."/>
            <person name="Miller J."/>
            <person name="Hammond M."/>
            <person name="Megy K."/>
            <person name="Lawson D."/>
            <person name="Kodira C."/>
            <person name="Sutton G."/>
            <person name="Meyer J."/>
            <person name="Hill C.A."/>
            <person name="Birren B."/>
            <person name="Nene V."/>
            <person name="Collins F."/>
            <person name="Alarcon-Chaidez F."/>
            <person name="Wikel S."/>
            <person name="Strausberg R."/>
        </authorList>
    </citation>
    <scope>NUCLEOTIDE SEQUENCE [LARGE SCALE GENOMIC DNA]</scope>
    <source>
        <strain evidence="14">Wikel</strain>
        <strain evidence="12">Wikel colony</strain>
    </source>
</reference>
<protein>
    <submittedName>
        <fullName evidence="12 13">Uncharacterized protein</fullName>
    </submittedName>
</protein>
<dbReference type="GO" id="GO:0045735">
    <property type="term" value="F:nutrient reservoir activity"/>
    <property type="evidence" value="ECO:0007669"/>
    <property type="project" value="UniProtKB-KW"/>
</dbReference>
<feature type="signal peptide" evidence="9">
    <location>
        <begin position="1"/>
        <end position="17"/>
    </location>
</feature>
<dbReference type="InterPro" id="IPR015817">
    <property type="entry name" value="Vitellinogen_open_b-sht_sub1"/>
</dbReference>
<gene>
    <name evidence="12" type="ORF">IscW_ISCW009032</name>
</gene>
<evidence type="ECO:0000259" key="11">
    <source>
        <dbReference type="PROSITE" id="PS51233"/>
    </source>
</evidence>
<dbReference type="InterPro" id="IPR015819">
    <property type="entry name" value="Lipid_transp_b-sht_shell"/>
</dbReference>
<evidence type="ECO:0000256" key="1">
    <source>
        <dbReference type="ARBA" id="ARBA00022448"/>
    </source>
</evidence>
<dbReference type="EMBL" id="ABJB010563478">
    <property type="status" value="NOT_ANNOTATED_CDS"/>
    <property type="molecule type" value="Genomic_DNA"/>
</dbReference>
<dbReference type="VEuPathDB" id="VectorBase:ISCP_020150"/>
<keyword evidence="3" id="KW-0758">Storage protein</keyword>
<dbReference type="HOGENOM" id="CLU_000096_0_0_1"/>
<sequence length="4257" mass="476461">MKTAVLLACAAVAFAESRKFDYKPGTTYVYSYTTSTETSMQGTTSDKAAVYLSCQVELESLGGCDYTIQALELNPLKFSYEDGRVENICPSEGDSPRVLNIKKGILSVIQNSMQRLEGNEDIVEVDISGKCPTVYETLPKGWTSLTIRKTKDLSQCKDRESSITALQATAEEGNLRSMPVVKGEQECKQTYKNSILESVECKEKHVVRPFSRQENGAVTNVFQSMTLRTQRRSVPSRTIYTAAPETDMLFDHDYDVEEAARTLARAEDVLRQLVDSSGEVIQSSAPGMFTELVFSLRKLNNKDLQTVFHTARNLSPKAKKFFMDALPSVATAASVRMMTESMVNGEVIGIDADAWLTSLAFVSQPTLEMVKEALPLIKLDRSQAYLGVSTLAHSYCRANPDCNSAHPIKELARSLYLTLGENCYARDARTTLMVLKALGNLGESEGSEETLHRCFQNPQLDIEIRLAAVEAFRRFSCDIPRNEMLRTYQNVHENVELRIAGYLAAIKCPSNPVIESVRDAIRNESIKQVGSFVYSHIRNLAKEPSPFQTEYRAIANDVELKNKFELDFRKFSRNIHYRMFFDPLDTGFELDANVIYTPESYYPRSLMVGTSFDIFGKKINLFELSMLMSVDAHKSVSGVKMVATMSSSWVVDGSLQVQQGQAVKAQINMPRNEMELIDTEYRAIANDVELKNKFELDFRKFSRNIHYRMFFDPLDTGFELDANVIYTPESYYPRSLMVGTSFDIFGKKINLFEAGARAEQVDKYIQKWFPLDQQNTIRSRRAISDNKIDELGKKFAVKEKYGGDAKASGYLRFFGNEIAGIQIGGNAATPFNELSEWIVKMSDSKGLDLSKSVLFADTSLTVPASNGLPLRVSVNGSATAAISVGGKSQMKKGGVDINGQIKPRMVDVKGAMVTMSTPGTTMDREIKAELQHNIRDRSVALRLKTPPKKFTLEGKYNFDEKLKKIDLSAKLDEASIFQLVSELKADTSQVVDLDMMDKNRVKYEAVIKSFFVDGKMDGYTQSGENWATKMNGEFSLMEGRPEKIDFTAKFRDLSAGSLTKYNGAASFQNTFHPSLNTDLLWDCQVTDGLIENSLEIKRGTSSKKTIRIQQIAKYTGTLSNNNAGLTLKLKYPQNKIDWSLEMSHENTENSLFNKMTLNYAPGRQLSTAIDVAIQPQTKLDVQVNYPGRETRLSGNYRNVGSDEYKGNLLAQWSKEQKIEASGTFRLGAERRQYNPSFEIEILIPNRRPVTVSGALKAAKGYYTIKGASQCSVGRHELNAAYRFVNQYNHDASIKIETPRDNYAANGVFKIESNKVVANANVKLGRVREVSIESELTSSRDVKMVKFDCKWDAAKDPSRRATINGEFRRVSGGYQGNFVVKCPKQDIRGTVSTTTQGRLDGGLLRISSTGEIEWQPRKKATYVANIDWNPETSRRVLKADMTITTPFQKADILGLTLTHRYDGREWASEGRMTLPQRRILSIASDGDVLIDRSRRIIKGNVKVNTPAGKEFSLMATHSLSQFEINNMVKFHWDEGKAVAAEVSGAYGRGMLRGKAEVITPIIGYERVGASFDHAHGPAYVRCQASAQWKRGQEVSFSLNGQHTSTGLRKVCEADIRITTPIRGLELMSSKMTYNNDGKKLSADIEASNGYNKITTGLSASKKRQRGGDASSEMRLYFNSPVQGYENLEVTGTYSVHQEKVMVSADAKLPYSKTASLRSQGRVASMNNFDSSITIQLPIRNYEQLKMEVAHNIHSRSLKTTGLIAFGRNEYTAVLNGDIMYSQGSSDITGMLTITTPIRAYEAISMNLRQTRRGGNLDCRLGVAIGQSSLTVVHDMKIGDNGNFEQNLEIITPFKTMSSLTVRNTNQLQNGRLSHSTEIEWQRRNKVALNIDASSSSTRNDYNMDANVRLITPWRALSNANIKASNYYNHQEVKSKVSTEWNNGENIALEWGFQNDRYRSLESKLQLTSSIKAIEMVTVNAKYDVSSEQKTGELSFQWDPRPEKMVTLTGSASLKEGASDIDISCTTPISGYERVQLLCNYKNEYNAKSASITLQSQWKKIALVGNLQNSRTGSTAELSLATPIRGLELQKISGEYSTEFGKLMSKVDAEWSGKMMSLESELEKADRRASAKVTFKTPFEGMRNMEMNLNGNFESNTKVLSSMLQCDAKTIELSATIDTTDRTAKFQLRSPFENLEEIELNAGIEDRGRTRQVTASISWAPGKMINIESAAAPESIKLTLTTPFRGYRRLSGSGAMENRGGSSTFNAVFEKENKKIALSTSNSYNRDLEGTIKLTTPFRSYEELSMAYYITYEGIKNMKASFSLRTPIEGAQTIDIKAETSIAADQYRGLISLEAPNSRYELNGQMTYQGIRLVDGQMSLITPHQQLRTANLKVNLRTGGLRFINGGIALTTPGGEHALSLDIKNSGPFEGSFEVNCPLLPQGKATVSYMVNVPNKDFADFRITAGFGEESHKVLGSYENKRSIYRSQISLDSPMLKEGPASFKLELSSLRPREIKAVLSFGFERNMNTINIDAGANGGVLKCKLSAESILLPSRSLTAEGIVTTTRQGADISMIFEDSKTSHRLNANWKQVAGTADGQLRIESPLLSFNSLTGTITYSNTPNLMEGTLVMETPKKTIKCFGALRGSSLRNFEGNLNLETPFESLRFANIDINFNNEYDRVMDGSLSIKTSVPSLISDANISGQIRNNPGSFESSLKGRLPIGMLSNFEQTFVCKYNNDLTSISPRLTVTLPNFKVVDYAEINYARGGFQLTAGHEWGADQKIEALIAIKKPAGQFKVDASLSTPFRNMETFEVSMMCARESDKRVFRASYKAPSRNIYEIQHSNTYYNPLNFNVENSVTTPIRGFELMSLRVRQQSSRSRLVSNLEGNLWRRRMIFNLDHDKNANKGNVQITSPYQEARSVKLTYDINKYKVDGELTVNDRRMIKIAGNSEYVHNLRSHKCDAVVDIPAIRTALEAHYKPVSSGLELASKFSSSRRTITFDTLFQKAPENFVHQASLKWGQGKGEEFSYDIRATHSRRRDLKNTDMSCKEIVMRLDGSISSDELHGKTELEYSRDQNHNLVLEGRCKRRGPSHVTVELTARQPVSSMDIRTMAELKDARDEVSALISVNYMNRNRQMRVHELKASIFKLRKAIDILLRSGRDQSQLKGEMYNRDQEFGMELEHQVNLLPPTKTHLRINKRHSNVEIAYNSPDDYSAIMSASASPDKRELKLSHRTLGRSVSDLLLKMALKEKRYLGSEVSWRPELTKEAREYASQRYNTLCNEASRLWSDFASETEQEFRAKRFIMGQSLQSQIRPVLEDIESDLGVLSSEISQAADKLETMYYQDEFYMKTVLSTMSAAAWEARCAALKIGRLVLVATKGAVDVCTNVMTAAGEKITIAADRVAFACRRSFIFAEKVLSVVIDRTSLAAARATEWAMYKVEGVASKLMQKTISLLERYGPSPSIVRDAYNKAVKMVSVYTAPIIESIAKNPLVQGLYRYVERVCATLNAFSMESIKRRSYYAYNTVANNVIEVTDNILVHPHVKYVKNMAQNIARKARDISEQLGMPDMAAGVIEMGKQQIQDGLLNGLSDAVREYSNLRSGMRVEYAPERGVMSAELRLPSSKANLAEALDITSYPEYDKIMGLKDNYYGVGANSVWDAYYKYSHYGNPRHWMPPFKARALMAGPQHYRTFDGFHFEFAGECSYLLAKDFLNDQFAVIINYVRDGHRVVKKSITVNSDGQRFDISSDYKVTQGGNKVELPQDTGATTIRREGHVVIVENNSGLTVRCNLYYDQCVTEITGDHFGKTGGLLGTYDYEDKLDLMTPDRRITDDPTVFANEWEVGHGRCRSQQNMAQPMVTDSRATSVCKNLFEEEKSVFRSCFKMVDPKPYLKMCLHDMSSASYDQMEKATCVSAAAYREECNEFGVELEMPRTCVRCEKPDGSEILSGEITTVTEDESVNTADVIFVVERKLCNKNVMPNLIRLAQGLDERYASKGFSNMRYAVVGFGGDGVAELPHIVTADGQVFNSIRSIISAFSSLTVGNGNSDVFSALKYAAKLPTRMGSSQVMMLVKCTTCTPGEDPSVYTDIYRMLIDRGMHLHILDDDDFAVRTAAKPSKSKRIFGVDHRLAYTAKDLKEMHGDADIHSQIRLPKDFCVPLALETNGTLFSSLKMFEKRNVNKKFIDVMARRVALSEAPDCQICECVSAEDGVGQSLCNRCVSPTLGPVRSPDFSPSMYDEVVERKGYKRPKTKKLRHRK</sequence>
<dbReference type="SUPFAM" id="SSF48431">
    <property type="entry name" value="Lipovitellin-phosvitin complex, superhelical domain"/>
    <property type="match status" value="1"/>
</dbReference>
<dbReference type="SMART" id="SM00216">
    <property type="entry name" value="VWD"/>
    <property type="match status" value="1"/>
</dbReference>
<dbReference type="InParanoid" id="B7Q381"/>